<organism evidence="6 7">
    <name type="scientific">Desulfatitalea alkaliphila</name>
    <dbReference type="NCBI Taxonomy" id="2929485"/>
    <lineage>
        <taxon>Bacteria</taxon>
        <taxon>Pseudomonadati</taxon>
        <taxon>Thermodesulfobacteriota</taxon>
        <taxon>Desulfobacteria</taxon>
        <taxon>Desulfobacterales</taxon>
        <taxon>Desulfosarcinaceae</taxon>
        <taxon>Desulfatitalea</taxon>
    </lineage>
</organism>
<evidence type="ECO:0000256" key="3">
    <source>
        <dbReference type="ARBA" id="ARBA00023014"/>
    </source>
</evidence>
<feature type="domain" description="NADP-dependent oxidoreductase" evidence="5">
    <location>
        <begin position="76"/>
        <end position="245"/>
    </location>
</feature>
<gene>
    <name evidence="6" type="ORF">MRX98_15035</name>
</gene>
<dbReference type="Proteomes" id="UP001165427">
    <property type="component" value="Unassembled WGS sequence"/>
</dbReference>
<keyword evidence="7" id="KW-1185">Reference proteome</keyword>
<evidence type="ECO:0000256" key="1">
    <source>
        <dbReference type="ARBA" id="ARBA00004196"/>
    </source>
</evidence>
<dbReference type="InterPro" id="IPR020471">
    <property type="entry name" value="AKR"/>
</dbReference>
<proteinExistence type="predicted"/>
<dbReference type="InterPro" id="IPR006311">
    <property type="entry name" value="TAT_signal"/>
</dbReference>
<evidence type="ECO:0000313" key="7">
    <source>
        <dbReference type="Proteomes" id="UP001165427"/>
    </source>
</evidence>
<dbReference type="InterPro" id="IPR036812">
    <property type="entry name" value="NAD(P)_OxRdtase_dom_sf"/>
</dbReference>
<dbReference type="PANTHER" id="PTHR43312">
    <property type="entry name" value="D-THREO-ALDOSE 1-DEHYDROGENASE"/>
    <property type="match status" value="1"/>
</dbReference>
<protein>
    <submittedName>
        <fullName evidence="6">Aldo/keto reductase</fullName>
    </submittedName>
</protein>
<dbReference type="InterPro" id="IPR053135">
    <property type="entry name" value="AKR2_Oxidoreductase"/>
</dbReference>
<evidence type="ECO:0000256" key="4">
    <source>
        <dbReference type="SAM" id="MobiDB-lite"/>
    </source>
</evidence>
<dbReference type="PRINTS" id="PR00069">
    <property type="entry name" value="ALDKETRDTASE"/>
</dbReference>
<comment type="subunit">
    <text evidence="2">Heterodimer of a large and a small subunit.</text>
</comment>
<evidence type="ECO:0000256" key="2">
    <source>
        <dbReference type="ARBA" id="ARBA00011771"/>
    </source>
</evidence>
<keyword evidence="3" id="KW-0479">Metal-binding</keyword>
<dbReference type="SUPFAM" id="SSF51430">
    <property type="entry name" value="NAD(P)-linked oxidoreductase"/>
    <property type="match status" value="1"/>
</dbReference>
<comment type="subcellular location">
    <subcellularLocation>
        <location evidence="1">Cell envelope</location>
    </subcellularLocation>
</comment>
<comment type="caution">
    <text evidence="6">The sequence shown here is derived from an EMBL/GenBank/DDBJ whole genome shotgun (WGS) entry which is preliminary data.</text>
</comment>
<evidence type="ECO:0000313" key="6">
    <source>
        <dbReference type="EMBL" id="MCJ8501897.1"/>
    </source>
</evidence>
<dbReference type="InterPro" id="IPR019546">
    <property type="entry name" value="TAT_signal_bac_arc"/>
</dbReference>
<dbReference type="GO" id="GO:0051536">
    <property type="term" value="F:iron-sulfur cluster binding"/>
    <property type="evidence" value="ECO:0007669"/>
    <property type="project" value="UniProtKB-KW"/>
</dbReference>
<dbReference type="RefSeq" id="WP_246911278.1">
    <property type="nucleotide sequence ID" value="NZ_JALJRB010000018.1"/>
</dbReference>
<evidence type="ECO:0000259" key="5">
    <source>
        <dbReference type="Pfam" id="PF00248"/>
    </source>
</evidence>
<dbReference type="PROSITE" id="PS51318">
    <property type="entry name" value="TAT"/>
    <property type="match status" value="1"/>
</dbReference>
<dbReference type="Pfam" id="PF00248">
    <property type="entry name" value="Aldo_ket_red"/>
    <property type="match status" value="1"/>
</dbReference>
<dbReference type="AlphaFoldDB" id="A0AA41UKX7"/>
<dbReference type="Pfam" id="PF10518">
    <property type="entry name" value="TAT_signal"/>
    <property type="match status" value="1"/>
</dbReference>
<dbReference type="InterPro" id="IPR023210">
    <property type="entry name" value="NADP_OxRdtase_dom"/>
</dbReference>
<accession>A0AA41UKX7</accession>
<keyword evidence="3" id="KW-0411">Iron-sulfur</keyword>
<dbReference type="CDD" id="cd19105">
    <property type="entry name" value="AKR_unchar"/>
    <property type="match status" value="1"/>
</dbReference>
<sequence>MAHDRKGFSRRQFLKTAGAVGVGSLLASPAAARKPEPPGFGQRAAADGKVPTRPFGKSGRQVSILGLGGMFDIAANQMMLRQAVQWGITYWDTASSYHAGSETGIGRFFDRQPEAREAIFLVTKSRSRDPEGIGQELERSLAKMNTSYIDLYFIHGIRNINELNDATRRWAEQAKAAGKIRLFGFSTHNSMEACMLDAARLDWIDGIMMTYNFRNMQSTRMQEAVAACTEAGIGLTAMKTQAGPSWYDWSGARPETEALSEQFRQKGWTDGQAKLKAVWDNPRIASLCSQMDTMRLLKENADAARDSAALSTDEARLLHRYATATASQYCTGCGRICEAALTAAIPVSDVMRCHMYSQSYGRPEWAREQFNALPATVRRQMARADYGEAERRCPNGMPIGRLMRQALDDFA</sequence>
<dbReference type="GO" id="GO:0030313">
    <property type="term" value="C:cell envelope"/>
    <property type="evidence" value="ECO:0007669"/>
    <property type="project" value="UniProtKB-SubCell"/>
</dbReference>
<dbReference type="PANTHER" id="PTHR43312:SF1">
    <property type="entry name" value="NADP-DEPENDENT OXIDOREDUCTASE DOMAIN-CONTAINING PROTEIN"/>
    <property type="match status" value="1"/>
</dbReference>
<dbReference type="GO" id="GO:0016491">
    <property type="term" value="F:oxidoreductase activity"/>
    <property type="evidence" value="ECO:0007669"/>
    <property type="project" value="InterPro"/>
</dbReference>
<keyword evidence="3" id="KW-0408">Iron</keyword>
<dbReference type="Gene3D" id="3.20.20.100">
    <property type="entry name" value="NADP-dependent oxidoreductase domain"/>
    <property type="match status" value="1"/>
</dbReference>
<name>A0AA41UKX7_9BACT</name>
<dbReference type="NCBIfam" id="TIGR01409">
    <property type="entry name" value="TAT_signal_seq"/>
    <property type="match status" value="1"/>
</dbReference>
<reference evidence="6" key="1">
    <citation type="submission" date="2022-04" db="EMBL/GenBank/DDBJ databases">
        <title>Desulfatitalea alkaliphila sp. nov., a novel anaerobic sulfate-reducing bacterium isolated from terrestrial mud volcano, Taman Peninsula, Russia.</title>
        <authorList>
            <person name="Khomyakova M.A."/>
            <person name="Merkel A.Y."/>
            <person name="Slobodkin A.I."/>
        </authorList>
    </citation>
    <scope>NUCLEOTIDE SEQUENCE</scope>
    <source>
        <strain evidence="6">M08but</strain>
    </source>
</reference>
<dbReference type="EMBL" id="JALJRB010000018">
    <property type="protein sequence ID" value="MCJ8501897.1"/>
    <property type="molecule type" value="Genomic_DNA"/>
</dbReference>
<feature type="region of interest" description="Disordered" evidence="4">
    <location>
        <begin position="30"/>
        <end position="53"/>
    </location>
</feature>